<dbReference type="STRING" id="46224.B4102_0974"/>
<protein>
    <recommendedName>
        <fullName evidence="3">N-acetyltransferase domain-containing protein</fullName>
    </recommendedName>
</protein>
<dbReference type="SUPFAM" id="SSF55729">
    <property type="entry name" value="Acyl-CoA N-acyltransferases (Nat)"/>
    <property type="match status" value="1"/>
</dbReference>
<dbReference type="AlphaFoldDB" id="A0A150KK11"/>
<dbReference type="PATRIC" id="fig|46224.3.peg.2117"/>
<dbReference type="InterPro" id="IPR016181">
    <property type="entry name" value="Acyl_CoA_acyltransferase"/>
</dbReference>
<evidence type="ECO:0000313" key="2">
    <source>
        <dbReference type="Proteomes" id="UP000075666"/>
    </source>
</evidence>
<evidence type="ECO:0008006" key="3">
    <source>
        <dbReference type="Google" id="ProtNLM"/>
    </source>
</evidence>
<sequence length="262" mass="29986">MLGHLFFKHSISCMISNKCNFKTCEGLVVKIIYEGTLKHGQIPYKVSRLTSSHIEQILLLQNLVVASLEDKESLQPLTQQEFEYILDGKGLMVGAFVIEQLIAFRALLIPVIDSEHLGYDIRLAEEELSSVVYQEISIVHPQYRGNHLQQILAKIIMNELSKLNGKYSYICCTVAPFNIPSLKDKFSQGMEIASLKEKYGGRLRYVFVKKLVDENKAWTKKVTLNMNDTASQQKLLSQGWRGIRMEKRDNGIWVEFGKQLDK</sequence>
<gene>
    <name evidence="1" type="ORF">B4102_0974</name>
</gene>
<reference evidence="1 2" key="1">
    <citation type="submission" date="2016-01" db="EMBL/GenBank/DDBJ databases">
        <title>Genome Sequences of Twelve Sporeforming Bacillus Species Isolated from Foods.</title>
        <authorList>
            <person name="Berendsen E.M."/>
            <person name="Wells-Bennik M.H."/>
            <person name="Krawcyk A.O."/>
            <person name="De Jong A."/>
            <person name="Holsappel S."/>
            <person name="Eijlander R.T."/>
            <person name="Kuipers O.P."/>
        </authorList>
    </citation>
    <scope>NUCLEOTIDE SEQUENCE [LARGE SCALE GENOMIC DNA]</scope>
    <source>
        <strain evidence="1 2">B4102</strain>
    </source>
</reference>
<proteinExistence type="predicted"/>
<dbReference type="Proteomes" id="UP000075666">
    <property type="component" value="Unassembled WGS sequence"/>
</dbReference>
<organism evidence="1 2">
    <name type="scientific">Heyndrickxia sporothermodurans</name>
    <dbReference type="NCBI Taxonomy" id="46224"/>
    <lineage>
        <taxon>Bacteria</taxon>
        <taxon>Bacillati</taxon>
        <taxon>Bacillota</taxon>
        <taxon>Bacilli</taxon>
        <taxon>Bacillales</taxon>
        <taxon>Bacillaceae</taxon>
        <taxon>Heyndrickxia</taxon>
    </lineage>
</organism>
<evidence type="ECO:0000313" key="1">
    <source>
        <dbReference type="EMBL" id="KYC84243.1"/>
    </source>
</evidence>
<dbReference type="EMBL" id="LQYN01000169">
    <property type="protein sequence ID" value="KYC84243.1"/>
    <property type="molecule type" value="Genomic_DNA"/>
</dbReference>
<comment type="caution">
    <text evidence="1">The sequence shown here is derived from an EMBL/GenBank/DDBJ whole genome shotgun (WGS) entry which is preliminary data.</text>
</comment>
<name>A0A150KK11_9BACI</name>
<accession>A0A150KK11</accession>
<keyword evidence="2" id="KW-1185">Reference proteome</keyword>